<feature type="transmembrane region" description="Helical" evidence="1">
    <location>
        <begin position="12"/>
        <end position="32"/>
    </location>
</feature>
<keyword evidence="3" id="KW-1185">Reference proteome</keyword>
<dbReference type="EMBL" id="LFYR01002060">
    <property type="protein sequence ID" value="KMZ57506.1"/>
    <property type="molecule type" value="Genomic_DNA"/>
</dbReference>
<protein>
    <submittedName>
        <fullName evidence="2">Uncharacterized protein</fullName>
    </submittedName>
</protein>
<sequence>MIKYWCDSGPNLVGVWGWVGTGGFTIISLQLAKMSPTSRKKDPHAHSNQYTICLENTFDF</sequence>
<keyword evidence="1" id="KW-1133">Transmembrane helix</keyword>
<evidence type="ECO:0000256" key="1">
    <source>
        <dbReference type="SAM" id="Phobius"/>
    </source>
</evidence>
<keyword evidence="1" id="KW-0472">Membrane</keyword>
<name>A0A0K9NL60_ZOSMR</name>
<reference evidence="3" key="1">
    <citation type="journal article" date="2016" name="Nature">
        <title>The genome of the seagrass Zostera marina reveals angiosperm adaptation to the sea.</title>
        <authorList>
            <person name="Olsen J.L."/>
            <person name="Rouze P."/>
            <person name="Verhelst B."/>
            <person name="Lin Y.-C."/>
            <person name="Bayer T."/>
            <person name="Collen J."/>
            <person name="Dattolo E."/>
            <person name="De Paoli E."/>
            <person name="Dittami S."/>
            <person name="Maumus F."/>
            <person name="Michel G."/>
            <person name="Kersting A."/>
            <person name="Lauritano C."/>
            <person name="Lohaus R."/>
            <person name="Toepel M."/>
            <person name="Tonon T."/>
            <person name="Vanneste K."/>
            <person name="Amirebrahimi M."/>
            <person name="Brakel J."/>
            <person name="Bostroem C."/>
            <person name="Chovatia M."/>
            <person name="Grimwood J."/>
            <person name="Jenkins J.W."/>
            <person name="Jueterbock A."/>
            <person name="Mraz A."/>
            <person name="Stam W.T."/>
            <person name="Tice H."/>
            <person name="Bornberg-Bauer E."/>
            <person name="Green P.J."/>
            <person name="Pearson G.A."/>
            <person name="Procaccini G."/>
            <person name="Duarte C.M."/>
            <person name="Schmutz J."/>
            <person name="Reusch T.B.H."/>
            <person name="Van de Peer Y."/>
        </authorList>
    </citation>
    <scope>NUCLEOTIDE SEQUENCE [LARGE SCALE GENOMIC DNA]</scope>
    <source>
        <strain evidence="3">cv. Finnish</strain>
    </source>
</reference>
<evidence type="ECO:0000313" key="3">
    <source>
        <dbReference type="Proteomes" id="UP000036987"/>
    </source>
</evidence>
<comment type="caution">
    <text evidence="2">The sequence shown here is derived from an EMBL/GenBank/DDBJ whole genome shotgun (WGS) entry which is preliminary data.</text>
</comment>
<proteinExistence type="predicted"/>
<dbReference type="Proteomes" id="UP000036987">
    <property type="component" value="Unassembled WGS sequence"/>
</dbReference>
<gene>
    <name evidence="2" type="ORF">ZOSMA_85G00730</name>
</gene>
<dbReference type="AlphaFoldDB" id="A0A0K9NL60"/>
<organism evidence="2 3">
    <name type="scientific">Zostera marina</name>
    <name type="common">Eelgrass</name>
    <dbReference type="NCBI Taxonomy" id="29655"/>
    <lineage>
        <taxon>Eukaryota</taxon>
        <taxon>Viridiplantae</taxon>
        <taxon>Streptophyta</taxon>
        <taxon>Embryophyta</taxon>
        <taxon>Tracheophyta</taxon>
        <taxon>Spermatophyta</taxon>
        <taxon>Magnoliopsida</taxon>
        <taxon>Liliopsida</taxon>
        <taxon>Zosteraceae</taxon>
        <taxon>Zostera</taxon>
    </lineage>
</organism>
<accession>A0A0K9NL60</accession>
<evidence type="ECO:0000313" key="2">
    <source>
        <dbReference type="EMBL" id="KMZ57506.1"/>
    </source>
</evidence>
<keyword evidence="1" id="KW-0812">Transmembrane</keyword>